<dbReference type="InterPro" id="IPR012551">
    <property type="entry name" value="DUF1707_SHOCT-like"/>
</dbReference>
<dbReference type="RefSeq" id="WP_135073204.1">
    <property type="nucleotide sequence ID" value="NZ_CP038267.1"/>
</dbReference>
<protein>
    <submittedName>
        <fullName evidence="3">DUF1707 domain-containing protein</fullName>
    </submittedName>
</protein>
<dbReference type="EMBL" id="CP038267">
    <property type="protein sequence ID" value="QBR91021.1"/>
    <property type="molecule type" value="Genomic_DNA"/>
</dbReference>
<dbReference type="Pfam" id="PF08044">
    <property type="entry name" value="DUF1707"/>
    <property type="match status" value="1"/>
</dbReference>
<keyword evidence="1" id="KW-0472">Membrane</keyword>
<reference evidence="3 4" key="1">
    <citation type="submission" date="2019-03" db="EMBL/GenBank/DDBJ databases">
        <title>Three New Species of Nocardioides, Nocardioides euryhalodurans sp. nov., Nocardioides seonyuensis sp. nov. and Nocardioides eburneoflavus sp. nov., Iolated from Soil.</title>
        <authorList>
            <person name="Roh S.G."/>
            <person name="Lee C."/>
            <person name="Kim M.-K."/>
            <person name="Kim S.B."/>
        </authorList>
    </citation>
    <scope>NUCLEOTIDE SEQUENCE [LARGE SCALE GENOMIC DNA]</scope>
    <source>
        <strain evidence="3 4">MMS17-SY117</strain>
    </source>
</reference>
<keyword evidence="4" id="KW-1185">Reference proteome</keyword>
<keyword evidence="1" id="KW-1133">Transmembrane helix</keyword>
<dbReference type="Proteomes" id="UP000294894">
    <property type="component" value="Chromosome"/>
</dbReference>
<evidence type="ECO:0000313" key="4">
    <source>
        <dbReference type="Proteomes" id="UP000294894"/>
    </source>
</evidence>
<dbReference type="AlphaFoldDB" id="A0A4P7GH20"/>
<evidence type="ECO:0000256" key="1">
    <source>
        <dbReference type="SAM" id="Phobius"/>
    </source>
</evidence>
<evidence type="ECO:0000259" key="2">
    <source>
        <dbReference type="Pfam" id="PF08044"/>
    </source>
</evidence>
<feature type="transmembrane region" description="Helical" evidence="1">
    <location>
        <begin position="132"/>
        <end position="152"/>
    </location>
</feature>
<evidence type="ECO:0000313" key="3">
    <source>
        <dbReference type="EMBL" id="QBR91021.1"/>
    </source>
</evidence>
<sequence>MTDPDQVWSAFSGDPRDPALAGMRASDADREVVHQVLTEAYADGRLDREELESRTTETQAARTLGDLLPPLEGLVAARRSATLVPEARIAERALESWRKDRREALWGLLSVSAIVWTIWLAGSFGGDGFDPYFPWPLFVTMAAALNLGRIQFQRDQIVSDEKRRLEKKRRKEIEKRREEDS</sequence>
<proteinExistence type="predicted"/>
<gene>
    <name evidence="3" type="ORF">EXE57_01100</name>
</gene>
<accession>A0A4P7GH20</accession>
<organism evidence="3 4">
    <name type="scientific">Nocardioides euryhalodurans</name>
    <dbReference type="NCBI Taxonomy" id="2518370"/>
    <lineage>
        <taxon>Bacteria</taxon>
        <taxon>Bacillati</taxon>
        <taxon>Actinomycetota</taxon>
        <taxon>Actinomycetes</taxon>
        <taxon>Propionibacteriales</taxon>
        <taxon>Nocardioidaceae</taxon>
        <taxon>Nocardioides</taxon>
    </lineage>
</organism>
<dbReference type="KEGG" id="noy:EXE57_01100"/>
<keyword evidence="1" id="KW-0812">Transmembrane</keyword>
<dbReference type="OrthoDB" id="4803675at2"/>
<feature type="domain" description="DUF1707" evidence="2">
    <location>
        <begin position="23"/>
        <end position="74"/>
    </location>
</feature>
<name>A0A4P7GH20_9ACTN</name>
<feature type="transmembrane region" description="Helical" evidence="1">
    <location>
        <begin position="104"/>
        <end position="126"/>
    </location>
</feature>